<feature type="compositionally biased region" description="Low complexity" evidence="1">
    <location>
        <begin position="260"/>
        <end position="285"/>
    </location>
</feature>
<dbReference type="Proteomes" id="UP001451303">
    <property type="component" value="Unassembled WGS sequence"/>
</dbReference>
<feature type="region of interest" description="Disordered" evidence="1">
    <location>
        <begin position="170"/>
        <end position="204"/>
    </location>
</feature>
<evidence type="ECO:0000313" key="3">
    <source>
        <dbReference type="Proteomes" id="UP001451303"/>
    </source>
</evidence>
<feature type="compositionally biased region" description="Acidic residues" evidence="1">
    <location>
        <begin position="287"/>
        <end position="299"/>
    </location>
</feature>
<evidence type="ECO:0000313" key="2">
    <source>
        <dbReference type="EMBL" id="KAL0468056.1"/>
    </source>
</evidence>
<organism evidence="2 3">
    <name type="scientific">Neurospora intermedia</name>
    <dbReference type="NCBI Taxonomy" id="5142"/>
    <lineage>
        <taxon>Eukaryota</taxon>
        <taxon>Fungi</taxon>
        <taxon>Dikarya</taxon>
        <taxon>Ascomycota</taxon>
        <taxon>Pezizomycotina</taxon>
        <taxon>Sordariomycetes</taxon>
        <taxon>Sordariomycetidae</taxon>
        <taxon>Sordariales</taxon>
        <taxon>Sordariaceae</taxon>
        <taxon>Neurospora</taxon>
    </lineage>
</organism>
<protein>
    <submittedName>
        <fullName evidence="2">Uncharacterized protein</fullName>
    </submittedName>
</protein>
<sequence length="399" mass="44062">MPPPPGPPLQKKGQQVPTAAAVAAAVAAATKTSKPPTTAAAKLAAEELENESGYSTSTGTSDTEENGGPPEVWPYGDEVLVYAKARSGGQEFLIGVVEKPNTEHLASAGPMYGNVPLLPSHKTPSSSKFKSKARQPLGAMSKEKEKEEENFDETEELSYVIQTKTDYNQALAPGQPDELEESEPEPPTTATRARRHHPPRLRRSSSITRLFQACEIEGCFPHKRDTVDFARQLLDAQKESGMFVQYDEREQLPRSFFIPSSTSTSTYQHQHQQQREPAAGAAKAGEATEEEEEKEEEDTQQWPFGEDVLVHAVASTGENYCVAVGTTKGAKERFGNKKVPRRGGREMEMDTINIVGMESMGLEVPRVLVREEGMEETMKGREEKWRMSYYEDIPTKIGM</sequence>
<feature type="compositionally biased region" description="Basic residues" evidence="1">
    <location>
        <begin position="192"/>
        <end position="203"/>
    </location>
</feature>
<keyword evidence="3" id="KW-1185">Reference proteome</keyword>
<gene>
    <name evidence="2" type="ORF">QR685DRAFT_532280</name>
</gene>
<evidence type="ECO:0000256" key="1">
    <source>
        <dbReference type="SAM" id="MobiDB-lite"/>
    </source>
</evidence>
<feature type="region of interest" description="Disordered" evidence="1">
    <location>
        <begin position="116"/>
        <end position="155"/>
    </location>
</feature>
<dbReference type="EMBL" id="JAVLET010000008">
    <property type="protein sequence ID" value="KAL0468056.1"/>
    <property type="molecule type" value="Genomic_DNA"/>
</dbReference>
<feature type="compositionally biased region" description="Low complexity" evidence="1">
    <location>
        <begin position="29"/>
        <end position="43"/>
    </location>
</feature>
<feature type="compositionally biased region" description="Low complexity" evidence="1">
    <location>
        <begin position="51"/>
        <end position="61"/>
    </location>
</feature>
<feature type="region of interest" description="Disordered" evidence="1">
    <location>
        <begin position="29"/>
        <end position="74"/>
    </location>
</feature>
<feature type="region of interest" description="Disordered" evidence="1">
    <location>
        <begin position="258"/>
        <end position="305"/>
    </location>
</feature>
<reference evidence="2 3" key="1">
    <citation type="submission" date="2023-09" db="EMBL/GenBank/DDBJ databases">
        <title>Multi-omics analysis of a traditional fermented food reveals byproduct-associated fungal strains for waste-to-food upcycling.</title>
        <authorList>
            <consortium name="Lawrence Berkeley National Laboratory"/>
            <person name="Rekdal V.M."/>
            <person name="Villalobos-Escobedo J.M."/>
            <person name="Rodriguez-Valeron N."/>
            <person name="Garcia M.O."/>
            <person name="Vasquez D.P."/>
            <person name="Damayanti I."/>
            <person name="Sorensen P.M."/>
            <person name="Baidoo E.E."/>
            <person name="De Carvalho A.C."/>
            <person name="Riley R."/>
            <person name="Lipzen A."/>
            <person name="He G."/>
            <person name="Yan M."/>
            <person name="Haridas S."/>
            <person name="Daum C."/>
            <person name="Yoshinaga Y."/>
            <person name="Ng V."/>
            <person name="Grigoriev I.V."/>
            <person name="Munk R."/>
            <person name="Nuraida L."/>
            <person name="Wijaya C.H."/>
            <person name="Morales P.-C."/>
            <person name="Keasling J.D."/>
        </authorList>
    </citation>
    <scope>NUCLEOTIDE SEQUENCE [LARGE SCALE GENOMIC DNA]</scope>
    <source>
        <strain evidence="2 3">FGSC 2613</strain>
    </source>
</reference>
<proteinExistence type="predicted"/>
<name>A0ABR3D5S8_NEUIN</name>
<comment type="caution">
    <text evidence="2">The sequence shown here is derived from an EMBL/GenBank/DDBJ whole genome shotgun (WGS) entry which is preliminary data.</text>
</comment>
<accession>A0ABR3D5S8</accession>